<reference evidence="2" key="3">
    <citation type="submission" date="2025-09" db="UniProtKB">
        <authorList>
            <consortium name="Ensembl"/>
        </authorList>
    </citation>
    <scope>IDENTIFICATION</scope>
</reference>
<dbReference type="GeneTree" id="ENSGT01050000244855"/>
<name>A0AAQ4P9U3_GASAC</name>
<dbReference type="PROSITE" id="PS50994">
    <property type="entry name" value="INTEGRASE"/>
    <property type="match status" value="1"/>
</dbReference>
<dbReference type="InterPro" id="IPR001584">
    <property type="entry name" value="Integrase_cat-core"/>
</dbReference>
<dbReference type="AlphaFoldDB" id="A0AAQ4P9U3"/>
<dbReference type="GO" id="GO:0003676">
    <property type="term" value="F:nucleic acid binding"/>
    <property type="evidence" value="ECO:0007669"/>
    <property type="project" value="InterPro"/>
</dbReference>
<dbReference type="Ensembl" id="ENSGACT00000042728.1">
    <property type="protein sequence ID" value="ENSGACP00000035646.1"/>
    <property type="gene ID" value="ENSGACG00000036895.1"/>
</dbReference>
<dbReference type="Gene3D" id="3.30.420.10">
    <property type="entry name" value="Ribonuclease H-like superfamily/Ribonuclease H"/>
    <property type="match status" value="1"/>
</dbReference>
<dbReference type="Pfam" id="PF22938">
    <property type="entry name" value="Integrase_p58_C"/>
    <property type="match status" value="1"/>
</dbReference>
<organism evidence="2 3">
    <name type="scientific">Gasterosteus aculeatus aculeatus</name>
    <name type="common">three-spined stickleback</name>
    <dbReference type="NCBI Taxonomy" id="481459"/>
    <lineage>
        <taxon>Eukaryota</taxon>
        <taxon>Metazoa</taxon>
        <taxon>Chordata</taxon>
        <taxon>Craniata</taxon>
        <taxon>Vertebrata</taxon>
        <taxon>Euteleostomi</taxon>
        <taxon>Actinopterygii</taxon>
        <taxon>Neopterygii</taxon>
        <taxon>Teleostei</taxon>
        <taxon>Neoteleostei</taxon>
        <taxon>Acanthomorphata</taxon>
        <taxon>Eupercaria</taxon>
        <taxon>Perciformes</taxon>
        <taxon>Cottioidei</taxon>
        <taxon>Gasterosteales</taxon>
        <taxon>Gasterosteidae</taxon>
        <taxon>Gasterosteus</taxon>
    </lineage>
</organism>
<proteinExistence type="predicted"/>
<dbReference type="PANTHER" id="PTHR37984">
    <property type="entry name" value="PROTEIN CBG26694"/>
    <property type="match status" value="1"/>
</dbReference>
<evidence type="ECO:0000259" key="1">
    <source>
        <dbReference type="PROSITE" id="PS50994"/>
    </source>
</evidence>
<keyword evidence="3" id="KW-1185">Reference proteome</keyword>
<evidence type="ECO:0000313" key="2">
    <source>
        <dbReference type="Ensembl" id="ENSGACP00000035646.1"/>
    </source>
</evidence>
<reference evidence="2" key="2">
    <citation type="submission" date="2025-08" db="UniProtKB">
        <authorList>
            <consortium name="Ensembl"/>
        </authorList>
    </citation>
    <scope>IDENTIFICATION</scope>
</reference>
<feature type="domain" description="Integrase catalytic" evidence="1">
    <location>
        <begin position="1"/>
        <end position="129"/>
    </location>
</feature>
<dbReference type="Proteomes" id="UP000007635">
    <property type="component" value="Unassembled WGS sequence"/>
</dbReference>
<dbReference type="Pfam" id="PF00665">
    <property type="entry name" value="rve"/>
    <property type="match status" value="1"/>
</dbReference>
<sequence length="293" mass="32909">MCHATRYPAAFPLRTITSKAVVKALTQFISTFGIPKIIQSDRGSNFTSHLFAQVLKQLKVKHNKSTAFHAQSQGALERFHQTLKSLLRSYCTELSADWEEGLPWLLLSAREVVQESTGFSPNDLVFGHKVRGPLAVLQDGCLPEEPPRNLIDYVNGFRLKLYRAGELAKEKLKCSQKKMKLRYDRQSELREFTPGDRVLALLPLVSSPFQAKYCGPFNVLRKVSDLNYLIETPGYRKSFKLCHVNLLKCYHSRDQSKVEGTRVVKSALTAAPVTVSCGLNFVDGGEEESCRVG</sequence>
<dbReference type="InterPro" id="IPR036397">
    <property type="entry name" value="RNaseH_sf"/>
</dbReference>
<reference evidence="2 3" key="1">
    <citation type="journal article" date="2021" name="G3 (Bethesda)">
        <title>Improved contiguity of the threespine stickleback genome using long-read sequencing.</title>
        <authorList>
            <person name="Nath S."/>
            <person name="Shaw D.E."/>
            <person name="White M.A."/>
        </authorList>
    </citation>
    <scope>NUCLEOTIDE SEQUENCE [LARGE SCALE GENOMIC DNA]</scope>
    <source>
        <strain evidence="2 3">Lake Benthic</strain>
    </source>
</reference>
<dbReference type="InterPro" id="IPR012337">
    <property type="entry name" value="RNaseH-like_sf"/>
</dbReference>
<dbReference type="GO" id="GO:0015074">
    <property type="term" value="P:DNA integration"/>
    <property type="evidence" value="ECO:0007669"/>
    <property type="project" value="InterPro"/>
</dbReference>
<dbReference type="PANTHER" id="PTHR37984:SF15">
    <property type="entry name" value="INTEGRASE CATALYTIC DOMAIN-CONTAINING PROTEIN"/>
    <property type="match status" value="1"/>
</dbReference>
<protein>
    <recommendedName>
        <fullName evidence="1">Integrase catalytic domain-containing protein</fullName>
    </recommendedName>
</protein>
<dbReference type="SUPFAM" id="SSF53098">
    <property type="entry name" value="Ribonuclease H-like"/>
    <property type="match status" value="1"/>
</dbReference>
<evidence type="ECO:0000313" key="3">
    <source>
        <dbReference type="Proteomes" id="UP000007635"/>
    </source>
</evidence>
<dbReference type="InterPro" id="IPR054465">
    <property type="entry name" value="Integrase_p58-like_C"/>
</dbReference>
<dbReference type="InterPro" id="IPR050951">
    <property type="entry name" value="Retrovirus_Pol_polyprotein"/>
</dbReference>
<accession>A0AAQ4P9U3</accession>